<dbReference type="GO" id="GO:0060320">
    <property type="term" value="P:rejection of self pollen"/>
    <property type="evidence" value="ECO:0007669"/>
    <property type="project" value="UniProtKB-KW"/>
</dbReference>
<evidence type="ECO:0000313" key="7">
    <source>
        <dbReference type="Proteomes" id="UP000323597"/>
    </source>
</evidence>
<dbReference type="Pfam" id="PF05938">
    <property type="entry name" value="Self-incomp_S1"/>
    <property type="match status" value="1"/>
</dbReference>
<proteinExistence type="inferred from homology"/>
<comment type="subcellular location">
    <subcellularLocation>
        <location evidence="1">Secreted</location>
    </subcellularLocation>
</comment>
<accession>A0A5D3A1K5</accession>
<dbReference type="Proteomes" id="UP000323597">
    <property type="component" value="Chromosome A03"/>
</dbReference>
<evidence type="ECO:0000256" key="1">
    <source>
        <dbReference type="ARBA" id="ARBA00004613"/>
    </source>
</evidence>
<evidence type="ECO:0000313" key="6">
    <source>
        <dbReference type="EMBL" id="TYJ44514.1"/>
    </source>
</evidence>
<gene>
    <name evidence="6" type="ORF">E1A91_A03G230700v1</name>
</gene>
<keyword evidence="4" id="KW-0964">Secreted</keyword>
<reference evidence="6 7" key="1">
    <citation type="submission" date="2019-07" db="EMBL/GenBank/DDBJ databases">
        <title>WGS assembly of Gossypium mustelinum.</title>
        <authorList>
            <person name="Chen Z.J."/>
            <person name="Sreedasyam A."/>
            <person name="Ando A."/>
            <person name="Song Q."/>
            <person name="De L."/>
            <person name="Hulse-Kemp A."/>
            <person name="Ding M."/>
            <person name="Ye W."/>
            <person name="Kirkbride R."/>
            <person name="Jenkins J."/>
            <person name="Plott C."/>
            <person name="Lovell J."/>
            <person name="Lin Y.-M."/>
            <person name="Vaughn R."/>
            <person name="Liu B."/>
            <person name="Li W."/>
            <person name="Simpson S."/>
            <person name="Scheffler B."/>
            <person name="Saski C."/>
            <person name="Grover C."/>
            <person name="Hu G."/>
            <person name="Conover J."/>
            <person name="Carlson J."/>
            <person name="Shu S."/>
            <person name="Boston L."/>
            <person name="Williams M."/>
            <person name="Peterson D."/>
            <person name="Mcgee K."/>
            <person name="Jones D."/>
            <person name="Wendel J."/>
            <person name="Stelly D."/>
            <person name="Grimwood J."/>
            <person name="Schmutz J."/>
        </authorList>
    </citation>
    <scope>NUCLEOTIDE SEQUENCE [LARGE SCALE GENOMIC DNA]</scope>
    <source>
        <strain evidence="6">1408120.09</strain>
    </source>
</reference>
<dbReference type="InterPro" id="IPR010264">
    <property type="entry name" value="Self-incomp_S1"/>
</dbReference>
<keyword evidence="3" id="KW-0713">Self-incompatibility</keyword>
<dbReference type="AlphaFoldDB" id="A0A5D3A1K5"/>
<organism evidence="6 7">
    <name type="scientific">Gossypium mustelinum</name>
    <name type="common">Cotton</name>
    <name type="synonym">Gossypium caicoense</name>
    <dbReference type="NCBI Taxonomy" id="34275"/>
    <lineage>
        <taxon>Eukaryota</taxon>
        <taxon>Viridiplantae</taxon>
        <taxon>Streptophyta</taxon>
        <taxon>Embryophyta</taxon>
        <taxon>Tracheophyta</taxon>
        <taxon>Spermatophyta</taxon>
        <taxon>Magnoliopsida</taxon>
        <taxon>eudicotyledons</taxon>
        <taxon>Gunneridae</taxon>
        <taxon>Pentapetalae</taxon>
        <taxon>rosids</taxon>
        <taxon>malvids</taxon>
        <taxon>Malvales</taxon>
        <taxon>Malvaceae</taxon>
        <taxon>Malvoideae</taxon>
        <taxon>Gossypium</taxon>
    </lineage>
</organism>
<evidence type="ECO:0000256" key="2">
    <source>
        <dbReference type="ARBA" id="ARBA00005581"/>
    </source>
</evidence>
<name>A0A5D3A1K5_GOSMU</name>
<keyword evidence="7" id="KW-1185">Reference proteome</keyword>
<evidence type="ECO:0000256" key="3">
    <source>
        <dbReference type="ARBA" id="ARBA00022471"/>
    </source>
</evidence>
<evidence type="ECO:0000256" key="4">
    <source>
        <dbReference type="ARBA" id="ARBA00022525"/>
    </source>
</evidence>
<keyword evidence="5" id="KW-0732">Signal</keyword>
<evidence type="ECO:0000256" key="5">
    <source>
        <dbReference type="ARBA" id="ARBA00022729"/>
    </source>
</evidence>
<sequence>MGWEEVQQYNYDAYSFQRDFVRCVSQCSWLISAEGIYGLNGNTGFWEFAYNWSS</sequence>
<comment type="similarity">
    <text evidence="2">Belongs to the plant self-incompatibility (S1) protein family.</text>
</comment>
<dbReference type="EMBL" id="CM017638">
    <property type="protein sequence ID" value="TYJ44514.1"/>
    <property type="molecule type" value="Genomic_DNA"/>
</dbReference>
<protein>
    <submittedName>
        <fullName evidence="6">Uncharacterized protein</fullName>
    </submittedName>
</protein>
<dbReference type="GO" id="GO:0005576">
    <property type="term" value="C:extracellular region"/>
    <property type="evidence" value="ECO:0007669"/>
    <property type="project" value="UniProtKB-SubCell"/>
</dbReference>